<evidence type="ECO:0000313" key="2">
    <source>
        <dbReference type="EMBL" id="CAD1833446.1"/>
    </source>
</evidence>
<evidence type="ECO:0000256" key="1">
    <source>
        <dbReference type="SAM" id="MobiDB-lite"/>
    </source>
</evidence>
<protein>
    <recommendedName>
        <fullName evidence="3">Late embryogenesis abundant protein LEA-2 subgroup domain-containing protein</fullName>
    </recommendedName>
</protein>
<name>A0A6V7PSA2_ANACO</name>
<feature type="compositionally biased region" description="Basic residues" evidence="1">
    <location>
        <begin position="142"/>
        <end position="152"/>
    </location>
</feature>
<feature type="compositionally biased region" description="Basic residues" evidence="1">
    <location>
        <begin position="161"/>
        <end position="174"/>
    </location>
</feature>
<proteinExistence type="predicted"/>
<gene>
    <name evidence="2" type="ORF">CB5_LOCUS16657</name>
</gene>
<reference evidence="2" key="1">
    <citation type="submission" date="2020-07" db="EMBL/GenBank/DDBJ databases">
        <authorList>
            <person name="Lin J."/>
        </authorList>
    </citation>
    <scope>NUCLEOTIDE SEQUENCE</scope>
</reference>
<evidence type="ECO:0008006" key="3">
    <source>
        <dbReference type="Google" id="ProtNLM"/>
    </source>
</evidence>
<dbReference type="EMBL" id="LR862151">
    <property type="protein sequence ID" value="CAD1833446.1"/>
    <property type="molecule type" value="Genomic_DNA"/>
</dbReference>
<accession>A0A6V7PSA2</accession>
<organism evidence="2">
    <name type="scientific">Ananas comosus var. bracteatus</name>
    <name type="common">red pineapple</name>
    <dbReference type="NCBI Taxonomy" id="296719"/>
    <lineage>
        <taxon>Eukaryota</taxon>
        <taxon>Viridiplantae</taxon>
        <taxon>Streptophyta</taxon>
        <taxon>Embryophyta</taxon>
        <taxon>Tracheophyta</taxon>
        <taxon>Spermatophyta</taxon>
        <taxon>Magnoliopsida</taxon>
        <taxon>Liliopsida</taxon>
        <taxon>Poales</taxon>
        <taxon>Bromeliaceae</taxon>
        <taxon>Bromelioideae</taxon>
        <taxon>Ananas</taxon>
    </lineage>
</organism>
<dbReference type="AlphaFoldDB" id="A0A6V7PSA2"/>
<feature type="region of interest" description="Disordered" evidence="1">
    <location>
        <begin position="136"/>
        <end position="199"/>
    </location>
</feature>
<sequence>MAYIALASSGTGAAYTLYCSGQEPQKLYHLGEFYTISPHPPPLPSSPSLRVLAVHLGRIDYDQSGMLGVRMALTVVAENDNRAATAGFSDISFTLSFHRIDVALLRNARFIVPRNGSWPLKYDVQAVPILLRPTPTPYKPSLRGRRKRKRNVPAKVEAEKRKRRWRRPRYRRRGPPVPVEEKIEEEETSSPSLPSPRAAKTVEAMRILLGKRVGARNGYG</sequence>